<dbReference type="PROSITE" id="PS00198">
    <property type="entry name" value="4FE4S_FER_1"/>
    <property type="match status" value="1"/>
</dbReference>
<dbReference type="GO" id="GO:0046872">
    <property type="term" value="F:metal ion binding"/>
    <property type="evidence" value="ECO:0007669"/>
    <property type="project" value="UniProtKB-KW"/>
</dbReference>
<dbReference type="HOGENOM" id="CLU_010808_6_2_6"/>
<name>Q1YQE4_9GAMM</name>
<feature type="compositionally biased region" description="Basic and acidic residues" evidence="10">
    <location>
        <begin position="440"/>
        <end position="485"/>
    </location>
</feature>
<gene>
    <name evidence="8" type="primary">rnfC</name>
    <name evidence="12" type="ORF">GB2207_07183</name>
</gene>
<comment type="subunit">
    <text evidence="8">The complex is composed of six subunits: RnfA, RnfB, RnfC, RnfD, RnfE and RnfG.</text>
</comment>
<dbReference type="PANTHER" id="PTHR43034">
    <property type="entry name" value="ION-TRANSLOCATING OXIDOREDUCTASE COMPLEX SUBUNIT C"/>
    <property type="match status" value="1"/>
</dbReference>
<dbReference type="GO" id="GO:0005886">
    <property type="term" value="C:plasma membrane"/>
    <property type="evidence" value="ECO:0007669"/>
    <property type="project" value="UniProtKB-SubCell"/>
</dbReference>
<keyword evidence="8" id="KW-1003">Cell membrane</keyword>
<comment type="caution">
    <text evidence="12">The sequence shown here is derived from an EMBL/GenBank/DDBJ whole genome shotgun (WGS) entry which is preliminary data.</text>
</comment>
<dbReference type="eggNOG" id="COG4656">
    <property type="taxonomic scope" value="Bacteria"/>
</dbReference>
<keyword evidence="8" id="KW-0997">Cell inner membrane</keyword>
<evidence type="ECO:0000256" key="7">
    <source>
        <dbReference type="ARBA" id="ARBA00023014"/>
    </source>
</evidence>
<sequence>MSRTWVTPGGVHPPENKHQSVTQPIGQLPIPEKLIIPLSQHIGAPAIPCVEMGQQVLKGQVIAQAAGMVSIPMHAPSSGTISAIEHRPIAHASGMLAPCIEITTDGADTWIEHEGISDYEHISPRKLIEMIGNAGISGMGGAGFPSAVKLNPGRQRPIDTLIVNATECEPYITADDSAIRERAGEIVEGIKILSAILDHPHHIMIGIEDNKPEAIEALAPHVEGTGISVVVFPTKYPSGGEKQLIYILTGRELPAGKLPADEGMVCINIGTTYAIKRAVIDGEPLISRVTTVTGDAVGTPRNYDTLIGTPVRHLLEHNQFNEQAGGRVVMGGPMMGFTLPSADVPIVKTTNCILAPSYAEIPDDEPAQPCIRCGMCAEACPVSLLPQQLFWYAQAQEHDRLEAHNLFDCIECGACSYVCPSNIPLVQYYRAAKGEIRQAREEKVKSDHARDRFEFHKERIEQAEREKEAKRAARREATQQAKADHAAAANGSAVPSAAPSTPATAAPAGAVPSSSAADIIAAAQARAAAKQASPEDQRAKLERTIASAEQRLKMAEEKLAEAINDDSGKQDKLSAAVENTRQKLEQSKSKLAELAE</sequence>
<dbReference type="GO" id="GO:0022900">
    <property type="term" value="P:electron transport chain"/>
    <property type="evidence" value="ECO:0007669"/>
    <property type="project" value="UniProtKB-UniRule"/>
</dbReference>
<feature type="region of interest" description="Disordered" evidence="10">
    <location>
        <begin position="1"/>
        <end position="22"/>
    </location>
</feature>
<dbReference type="Gene3D" id="3.40.50.11540">
    <property type="entry name" value="NADH-ubiquinone oxidoreductase 51kDa subunit"/>
    <property type="match status" value="1"/>
</dbReference>
<evidence type="ECO:0000256" key="5">
    <source>
        <dbReference type="ARBA" id="ARBA00022982"/>
    </source>
</evidence>
<dbReference type="SUPFAM" id="SSF142019">
    <property type="entry name" value="Nqo1 FMN-binding domain-like"/>
    <property type="match status" value="1"/>
</dbReference>
<dbReference type="InterPro" id="IPR037225">
    <property type="entry name" value="Nuo51_FMN-bd_sf"/>
</dbReference>
<evidence type="ECO:0000259" key="11">
    <source>
        <dbReference type="PROSITE" id="PS51379"/>
    </source>
</evidence>
<dbReference type="Proteomes" id="UP000005555">
    <property type="component" value="Unassembled WGS sequence"/>
</dbReference>
<dbReference type="InterPro" id="IPR017900">
    <property type="entry name" value="4Fe4S_Fe_S_CS"/>
</dbReference>
<protein>
    <recommendedName>
        <fullName evidence="8">Ion-translocating oxidoreductase complex subunit C</fullName>
        <ecNumber evidence="8">7.-.-.-</ecNumber>
    </recommendedName>
    <alternativeName>
        <fullName evidence="8">Rnf electron transport complex subunit C</fullName>
    </alternativeName>
</protein>
<feature type="region of interest" description="Disordered" evidence="10">
    <location>
        <begin position="440"/>
        <end position="510"/>
    </location>
</feature>
<feature type="binding site" evidence="8">
    <location>
        <position position="415"/>
    </location>
    <ligand>
        <name>[4Fe-4S] cluster</name>
        <dbReference type="ChEBI" id="CHEBI:49883"/>
        <label>2</label>
    </ligand>
</feature>
<comment type="function">
    <text evidence="8">Part of a membrane-bound complex that couples electron transfer with translocation of ions across the membrane.</text>
</comment>
<dbReference type="STRING" id="314287.GB2207_07183"/>
<evidence type="ECO:0000256" key="4">
    <source>
        <dbReference type="ARBA" id="ARBA00022737"/>
    </source>
</evidence>
<evidence type="ECO:0000256" key="2">
    <source>
        <dbReference type="ARBA" id="ARBA00022485"/>
    </source>
</evidence>
<dbReference type="EMBL" id="AAPI01000006">
    <property type="protein sequence ID" value="EAS46617.1"/>
    <property type="molecule type" value="Genomic_DNA"/>
</dbReference>
<evidence type="ECO:0000313" key="12">
    <source>
        <dbReference type="EMBL" id="EAS46617.1"/>
    </source>
</evidence>
<dbReference type="OrthoDB" id="9767754at2"/>
<dbReference type="Pfam" id="PF13183">
    <property type="entry name" value="Fer4_8"/>
    <property type="match status" value="1"/>
</dbReference>
<dbReference type="GO" id="GO:0051539">
    <property type="term" value="F:4 iron, 4 sulfur cluster binding"/>
    <property type="evidence" value="ECO:0007669"/>
    <property type="project" value="UniProtKB-KW"/>
</dbReference>
<feature type="binding site" evidence="8">
    <location>
        <position position="373"/>
    </location>
    <ligand>
        <name>[4Fe-4S] cluster</name>
        <dbReference type="ChEBI" id="CHEBI:49883"/>
        <label>1</label>
    </ligand>
</feature>
<proteinExistence type="inferred from homology"/>
<comment type="subcellular location">
    <subcellularLocation>
        <location evidence="8">Cell inner membrane</location>
        <topology evidence="8">Peripheral membrane protein</topology>
    </subcellularLocation>
</comment>
<dbReference type="NCBIfam" id="NF003454">
    <property type="entry name" value="PRK05035.1"/>
    <property type="match status" value="1"/>
</dbReference>
<dbReference type="Gene3D" id="3.30.70.20">
    <property type="match status" value="1"/>
</dbReference>
<feature type="binding site" evidence="8">
    <location>
        <position position="376"/>
    </location>
    <ligand>
        <name>[4Fe-4S] cluster</name>
        <dbReference type="ChEBI" id="CHEBI:49883"/>
        <label>1</label>
    </ligand>
</feature>
<comment type="cofactor">
    <cofactor evidence="8">
        <name>[4Fe-4S] cluster</name>
        <dbReference type="ChEBI" id="CHEBI:49883"/>
    </cofactor>
    <text evidence="8">Binds 2 [4Fe-4S] clusters per subunit.</text>
</comment>
<dbReference type="InterPro" id="IPR011538">
    <property type="entry name" value="Nuo51_FMN-bd"/>
</dbReference>
<evidence type="ECO:0000256" key="3">
    <source>
        <dbReference type="ARBA" id="ARBA00022723"/>
    </source>
</evidence>
<keyword evidence="13" id="KW-1185">Reference proteome</keyword>
<keyword evidence="2 8" id="KW-0004">4Fe-4S</keyword>
<keyword evidence="8" id="KW-0472">Membrane</keyword>
<evidence type="ECO:0000256" key="9">
    <source>
        <dbReference type="SAM" id="Coils"/>
    </source>
</evidence>
<feature type="binding site" evidence="8">
    <location>
        <position position="370"/>
    </location>
    <ligand>
        <name>[4Fe-4S] cluster</name>
        <dbReference type="ChEBI" id="CHEBI:49883"/>
        <label>1</label>
    </ligand>
</feature>
<comment type="similarity">
    <text evidence="8">Belongs to the 4Fe4S bacterial-type ferredoxin family. RnfC subfamily.</text>
</comment>
<keyword evidence="8" id="KW-1278">Translocase</keyword>
<reference evidence="12 13" key="1">
    <citation type="submission" date="2006-03" db="EMBL/GenBank/DDBJ databases">
        <authorList>
            <person name="Giovannoni S.J."/>
            <person name="Cho J.-C."/>
            <person name="Ferriera S."/>
            <person name="Johnson J."/>
            <person name="Kravitz S."/>
            <person name="Halpern A."/>
            <person name="Remington K."/>
            <person name="Beeson K."/>
            <person name="Tran B."/>
            <person name="Rogers Y.-H."/>
            <person name="Friedman R."/>
            <person name="Venter J.C."/>
        </authorList>
    </citation>
    <scope>NUCLEOTIDE SEQUENCE [LARGE SCALE GENOMIC DNA]</scope>
    <source>
        <strain evidence="12 13">HTCC2207</strain>
    </source>
</reference>
<keyword evidence="5 8" id="KW-0249">Electron transport</keyword>
<dbReference type="Pfam" id="PF01512">
    <property type="entry name" value="Complex1_51K"/>
    <property type="match status" value="1"/>
</dbReference>
<evidence type="ECO:0000256" key="8">
    <source>
        <dbReference type="HAMAP-Rule" id="MF_00461"/>
    </source>
</evidence>
<evidence type="ECO:0000313" key="13">
    <source>
        <dbReference type="Proteomes" id="UP000005555"/>
    </source>
</evidence>
<feature type="binding site" evidence="8">
    <location>
        <position position="409"/>
    </location>
    <ligand>
        <name>[4Fe-4S] cluster</name>
        <dbReference type="ChEBI" id="CHEBI:49883"/>
        <label>2</label>
    </ligand>
</feature>
<keyword evidence="1 8" id="KW-0813">Transport</keyword>
<dbReference type="GO" id="GO:0009055">
    <property type="term" value="F:electron transfer activity"/>
    <property type="evidence" value="ECO:0007669"/>
    <property type="project" value="InterPro"/>
</dbReference>
<keyword evidence="3 8" id="KW-0479">Metal-binding</keyword>
<dbReference type="PANTHER" id="PTHR43034:SF2">
    <property type="entry name" value="ION-TRANSLOCATING OXIDOREDUCTASE COMPLEX SUBUNIT C"/>
    <property type="match status" value="1"/>
</dbReference>
<dbReference type="EC" id="7.-.-.-" evidence="8"/>
<dbReference type="HAMAP" id="MF_00461">
    <property type="entry name" value="RsxC_RnfC"/>
    <property type="match status" value="1"/>
</dbReference>
<dbReference type="NCBIfam" id="TIGR01945">
    <property type="entry name" value="rnfC"/>
    <property type="match status" value="1"/>
</dbReference>
<evidence type="ECO:0000256" key="6">
    <source>
        <dbReference type="ARBA" id="ARBA00023004"/>
    </source>
</evidence>
<dbReference type="PROSITE" id="PS51379">
    <property type="entry name" value="4FE4S_FER_2"/>
    <property type="match status" value="2"/>
</dbReference>
<feature type="compositionally biased region" description="Low complexity" evidence="10">
    <location>
        <begin position="486"/>
        <end position="510"/>
    </location>
</feature>
<dbReference type="SUPFAM" id="SSF46548">
    <property type="entry name" value="alpha-helical ferredoxin"/>
    <property type="match status" value="1"/>
</dbReference>
<keyword evidence="7 8" id="KW-0411">Iron-sulfur</keyword>
<feature type="binding site" evidence="8">
    <location>
        <position position="419"/>
    </location>
    <ligand>
        <name>[4Fe-4S] cluster</name>
        <dbReference type="ChEBI" id="CHEBI:49883"/>
        <label>1</label>
    </ligand>
</feature>
<feature type="coiled-coil region" evidence="9">
    <location>
        <begin position="538"/>
        <end position="590"/>
    </location>
</feature>
<keyword evidence="9" id="KW-0175">Coiled coil</keyword>
<dbReference type="FunFam" id="3.30.70.20:FF:000044">
    <property type="entry name" value="Ion-translocating oxidoreductase complex subunit C"/>
    <property type="match status" value="1"/>
</dbReference>
<dbReference type="InterPro" id="IPR026902">
    <property type="entry name" value="RnfC_N"/>
</dbReference>
<dbReference type="AlphaFoldDB" id="Q1YQE4"/>
<keyword evidence="6 8" id="KW-0408">Iron</keyword>
<keyword evidence="4 8" id="KW-0677">Repeat</keyword>
<feature type="domain" description="4Fe-4S ferredoxin-type" evidence="11">
    <location>
        <begin position="360"/>
        <end position="390"/>
    </location>
</feature>
<evidence type="ECO:0000256" key="1">
    <source>
        <dbReference type="ARBA" id="ARBA00022448"/>
    </source>
</evidence>
<dbReference type="InterPro" id="IPR010208">
    <property type="entry name" value="Ion_transpt_RnfC/RsxC"/>
</dbReference>
<organism evidence="12 13">
    <name type="scientific">gamma proteobacterium HTCC2207</name>
    <dbReference type="NCBI Taxonomy" id="314287"/>
    <lineage>
        <taxon>Bacteria</taxon>
        <taxon>Pseudomonadati</taxon>
        <taxon>Pseudomonadota</taxon>
        <taxon>Gammaproteobacteria</taxon>
        <taxon>Cellvibrionales</taxon>
        <taxon>Porticoccaceae</taxon>
        <taxon>SAR92 clade</taxon>
    </lineage>
</organism>
<dbReference type="InterPro" id="IPR017896">
    <property type="entry name" value="4Fe4S_Fe-S-bd"/>
</dbReference>
<accession>Q1YQE4</accession>
<dbReference type="Pfam" id="PF13375">
    <property type="entry name" value="RnfC_N"/>
    <property type="match status" value="1"/>
</dbReference>
<feature type="binding site" evidence="8">
    <location>
        <position position="380"/>
    </location>
    <ligand>
        <name>[4Fe-4S] cluster</name>
        <dbReference type="ChEBI" id="CHEBI:49883"/>
        <label>2</label>
    </ligand>
</feature>
<feature type="binding site" evidence="8">
    <location>
        <position position="412"/>
    </location>
    <ligand>
        <name>[4Fe-4S] cluster</name>
        <dbReference type="ChEBI" id="CHEBI:49883"/>
        <label>2</label>
    </ligand>
</feature>
<feature type="domain" description="4Fe-4S ferredoxin-type" evidence="11">
    <location>
        <begin position="399"/>
        <end position="429"/>
    </location>
</feature>
<evidence type="ECO:0000256" key="10">
    <source>
        <dbReference type="SAM" id="MobiDB-lite"/>
    </source>
</evidence>